<feature type="domain" description="Teneurin-like YD-shell" evidence="2">
    <location>
        <begin position="59"/>
        <end position="356"/>
    </location>
</feature>
<dbReference type="RefSeq" id="WP_316782524.1">
    <property type="nucleotide sequence ID" value="NZ_JASMWN010000040.1"/>
</dbReference>
<protein>
    <submittedName>
        <fullName evidence="3">RHS repeat-associated core domain-containing protein</fullName>
    </submittedName>
</protein>
<evidence type="ECO:0000313" key="3">
    <source>
        <dbReference type="EMBL" id="MDU9007016.1"/>
    </source>
</evidence>
<keyword evidence="1" id="KW-0677">Repeat</keyword>
<evidence type="ECO:0000256" key="1">
    <source>
        <dbReference type="ARBA" id="ARBA00022737"/>
    </source>
</evidence>
<keyword evidence="4" id="KW-1185">Reference proteome</keyword>
<accession>A0ABU3VLG3</accession>
<dbReference type="PANTHER" id="PTHR32305">
    <property type="match status" value="1"/>
</dbReference>
<proteinExistence type="predicted"/>
<dbReference type="PRINTS" id="PR00394">
    <property type="entry name" value="RHSPROTEIN"/>
</dbReference>
<evidence type="ECO:0000259" key="2">
    <source>
        <dbReference type="Pfam" id="PF25023"/>
    </source>
</evidence>
<sequence length="534" mass="57579">MTDDGRTVSYLLDLSGNRTQLTWPDGISVNYDYDDSGRIRAIRQGTAAAPGSTLASYSYDNRGRRKEQELWNNGSALTTTYTYEADSALDTLQHDLDGTADDVTFTLDYLPGNQIDTMTVSNPAYVYEPPANLNHSYTRNRLNQITTVDQGGGQVFTLGYDDNGNLTDDGGDWNYVFDAENRLISATGPNTSASYGYDPLGRRASKTVTGSTTEDKLFLYDGEDVIADTNASGGVFRRFIHGPGVDEPVAMYYGAGDTVRRFFVTDPQGSVIGMTNKDGVLQDSHSYSAFGIPDDSATDTTGNPYRYTARRWDAETGLYYYRARYYSPTLGRFMSPDPTGYEDGLNLYAYVGNDPVNLVDPSGLGAQVAYEKTLGPRSPIGYVLIRPVANAADYLSTETVIGDPGAWASIQGAGPPGALAGGVGRIAAGGLKAVGSYGHGSRTASTAGQKTGDFFAGTKYTDKVVKQMAKGDHHSFPESVGAFQSSGKVTSLKGGDGVVRELLEIPGGYRGNRGNFEFVKEPNGLINHRFFQKD</sequence>
<name>A0ABU3VLG3_9RHOB</name>
<dbReference type="InterPro" id="IPR022385">
    <property type="entry name" value="Rhs_assc_core"/>
</dbReference>
<dbReference type="EMBL" id="JASMWN010000040">
    <property type="protein sequence ID" value="MDU9007016.1"/>
    <property type="molecule type" value="Genomic_DNA"/>
</dbReference>
<dbReference type="NCBIfam" id="TIGR01643">
    <property type="entry name" value="YD_repeat_2x"/>
    <property type="match status" value="1"/>
</dbReference>
<dbReference type="Proteomes" id="UP001255416">
    <property type="component" value="Unassembled WGS sequence"/>
</dbReference>
<evidence type="ECO:0000313" key="4">
    <source>
        <dbReference type="Proteomes" id="UP001255416"/>
    </source>
</evidence>
<dbReference type="PANTHER" id="PTHR32305:SF15">
    <property type="entry name" value="PROTEIN RHSA-RELATED"/>
    <property type="match status" value="1"/>
</dbReference>
<comment type="caution">
    <text evidence="3">The sequence shown here is derived from an EMBL/GenBank/DDBJ whole genome shotgun (WGS) entry which is preliminary data.</text>
</comment>
<dbReference type="Gene3D" id="2.180.10.10">
    <property type="entry name" value="RHS repeat-associated core"/>
    <property type="match status" value="1"/>
</dbReference>
<dbReference type="InterPro" id="IPR050708">
    <property type="entry name" value="T6SS_VgrG/RHS"/>
</dbReference>
<dbReference type="InterPro" id="IPR006530">
    <property type="entry name" value="YD"/>
</dbReference>
<dbReference type="InterPro" id="IPR056823">
    <property type="entry name" value="TEN-like_YD-shell"/>
</dbReference>
<gene>
    <name evidence="3" type="ORF">QO231_24645</name>
</gene>
<dbReference type="NCBIfam" id="TIGR03696">
    <property type="entry name" value="Rhs_assc_core"/>
    <property type="match status" value="1"/>
</dbReference>
<reference evidence="4" key="1">
    <citation type="submission" date="2023-05" db="EMBL/GenBank/DDBJ databases">
        <title>Sedimentitalea sp. nov. JM2-8.</title>
        <authorList>
            <person name="Huang J."/>
        </authorList>
    </citation>
    <scope>NUCLEOTIDE SEQUENCE [LARGE SCALE GENOMIC DNA]</scope>
    <source>
        <strain evidence="4">KHS03</strain>
    </source>
</reference>
<organism evidence="3 4">
    <name type="scientific">Sedimentitalea todarodis</name>
    <dbReference type="NCBI Taxonomy" id="1631240"/>
    <lineage>
        <taxon>Bacteria</taxon>
        <taxon>Pseudomonadati</taxon>
        <taxon>Pseudomonadota</taxon>
        <taxon>Alphaproteobacteria</taxon>
        <taxon>Rhodobacterales</taxon>
        <taxon>Paracoccaceae</taxon>
        <taxon>Sedimentitalea</taxon>
    </lineage>
</organism>
<dbReference type="Pfam" id="PF25023">
    <property type="entry name" value="TEN_YD-shell"/>
    <property type="match status" value="1"/>
</dbReference>